<reference evidence="1 2" key="2">
    <citation type="journal article" date="2018" name="Nature">
        <title>Mutant phenotypes for thousands of bacterial genes of unknown function.</title>
        <authorList>
            <person name="Price M.N."/>
            <person name="Wetmore K.M."/>
            <person name="Waters R.J."/>
            <person name="Callaghan M."/>
            <person name="Ray J."/>
            <person name="Liu H."/>
            <person name="Kuehl J.V."/>
            <person name="Melnyk R.A."/>
            <person name="Lamson J.S."/>
            <person name="Suh Y."/>
            <person name="Carlson H.K."/>
            <person name="Esquivel Z."/>
            <person name="Sadeeshkumar H."/>
            <person name="Chakraborty R."/>
            <person name="Zane G.M."/>
            <person name="Rubin B.E."/>
            <person name="Wall J.D."/>
            <person name="Visel A."/>
            <person name="Bristow J."/>
            <person name="Blow M.J."/>
            <person name="Arkin A.P."/>
            <person name="Deutschbauer A.M."/>
        </authorList>
    </citation>
    <scope>NUCLEOTIDE SEQUENCE [LARGE SCALE GENOMIC DNA]</scope>
    <source>
        <strain evidence="1 2">FW300-N2E2</strain>
    </source>
</reference>
<name>A0A159ZV58_PSEFL</name>
<sequence length="59" mass="6323">MFIPTVEPGGESTQIDIGVLADFFQNMLSDNSHRLGCMIEGVSCELQVILIQLHGFGGG</sequence>
<protein>
    <submittedName>
        <fullName evidence="1">Uncharacterized protein</fullName>
    </submittedName>
</protein>
<evidence type="ECO:0000313" key="2">
    <source>
        <dbReference type="Proteomes" id="UP000076083"/>
    </source>
</evidence>
<dbReference type="AlphaFoldDB" id="A0A159ZV58"/>
<organism evidence="1 2">
    <name type="scientific">Pseudomonas fluorescens</name>
    <dbReference type="NCBI Taxonomy" id="294"/>
    <lineage>
        <taxon>Bacteria</taxon>
        <taxon>Pseudomonadati</taxon>
        <taxon>Pseudomonadota</taxon>
        <taxon>Gammaproteobacteria</taxon>
        <taxon>Pseudomonadales</taxon>
        <taxon>Pseudomonadaceae</taxon>
        <taxon>Pseudomonas</taxon>
    </lineage>
</organism>
<accession>A0A159ZV58</accession>
<proteinExistence type="predicted"/>
<evidence type="ECO:0000313" key="1">
    <source>
        <dbReference type="EMBL" id="AMZ70471.1"/>
    </source>
</evidence>
<gene>
    <name evidence="1" type="ORF">TK06_04895</name>
</gene>
<dbReference type="Proteomes" id="UP000076083">
    <property type="component" value="Chromosome"/>
</dbReference>
<dbReference type="EMBL" id="CP015225">
    <property type="protein sequence ID" value="AMZ70471.1"/>
    <property type="molecule type" value="Genomic_DNA"/>
</dbReference>
<reference evidence="2" key="1">
    <citation type="submission" date="2016-04" db="EMBL/GenBank/DDBJ databases">
        <authorList>
            <person name="Ray J."/>
            <person name="Price M."/>
            <person name="Deutschbauer A."/>
        </authorList>
    </citation>
    <scope>NUCLEOTIDE SEQUENCE [LARGE SCALE GENOMIC DNA]</scope>
    <source>
        <strain evidence="2">FW300-N2E2</strain>
    </source>
</reference>